<evidence type="ECO:0000313" key="3">
    <source>
        <dbReference type="EMBL" id="QHU07522.1"/>
    </source>
</evidence>
<dbReference type="Pfam" id="PF19066">
    <property type="entry name" value="P9_TM"/>
    <property type="match status" value="1"/>
</dbReference>
<reference evidence="3" key="1">
    <citation type="journal article" date="2020" name="Nature">
        <title>Giant virus diversity and host interactions through global metagenomics.</title>
        <authorList>
            <person name="Schulz F."/>
            <person name="Roux S."/>
            <person name="Paez-Espino D."/>
            <person name="Jungbluth S."/>
            <person name="Walsh D.A."/>
            <person name="Denef V.J."/>
            <person name="McMahon K.D."/>
            <person name="Konstantinidis K.T."/>
            <person name="Eloe-Fadrosh E.A."/>
            <person name="Kyrpides N.C."/>
            <person name="Woyke T."/>
        </authorList>
    </citation>
    <scope>NUCLEOTIDE SEQUENCE</scope>
    <source>
        <strain evidence="3">GVMAG-S-1040241-154</strain>
    </source>
</reference>
<keyword evidence="1" id="KW-0812">Transmembrane</keyword>
<evidence type="ECO:0000256" key="1">
    <source>
        <dbReference type="SAM" id="Phobius"/>
    </source>
</evidence>
<name>A0A6C0JP55_9ZZZZ</name>
<keyword evidence="1" id="KW-0472">Membrane</keyword>
<feature type="domain" description="Minor capsid protein P9 transmembrane helices" evidence="2">
    <location>
        <begin position="3"/>
        <end position="65"/>
    </location>
</feature>
<dbReference type="EMBL" id="MN740684">
    <property type="protein sequence ID" value="QHU07522.1"/>
    <property type="molecule type" value="Genomic_DNA"/>
</dbReference>
<feature type="transmembrane region" description="Helical" evidence="1">
    <location>
        <begin position="51"/>
        <end position="69"/>
    </location>
</feature>
<proteinExistence type="predicted"/>
<dbReference type="InterPro" id="IPR043915">
    <property type="entry name" value="P9_TM"/>
</dbReference>
<sequence length="200" mass="23487">MYWTSNIYELFKPILIIQNNMNMEEKLNTINRFILFSGILIALLFNNTKIVAFIIILLLLSIIVYNYYIKNKDNKESFLNTNNLDIINNKLCIAPTKNNPLMNRNVLDNNCKNDIETCTISNKKVKNKIDKILNHSLSNDTYNIYGKNNLFHILYNVPNNNNPNNRDLFMKWLYRDPESCKEEGGIACYNNLHNDLRDNL</sequence>
<dbReference type="AlphaFoldDB" id="A0A6C0JP55"/>
<feature type="transmembrane region" description="Helical" evidence="1">
    <location>
        <begin position="29"/>
        <end position="45"/>
    </location>
</feature>
<protein>
    <recommendedName>
        <fullName evidence="2">Minor capsid protein P9 transmembrane helices domain-containing protein</fullName>
    </recommendedName>
</protein>
<evidence type="ECO:0000259" key="2">
    <source>
        <dbReference type="Pfam" id="PF19066"/>
    </source>
</evidence>
<keyword evidence="1" id="KW-1133">Transmembrane helix</keyword>
<organism evidence="3">
    <name type="scientific">viral metagenome</name>
    <dbReference type="NCBI Taxonomy" id="1070528"/>
    <lineage>
        <taxon>unclassified sequences</taxon>
        <taxon>metagenomes</taxon>
        <taxon>organismal metagenomes</taxon>
    </lineage>
</organism>
<accession>A0A6C0JP55</accession>